<proteinExistence type="predicted"/>
<keyword evidence="3" id="KW-1185">Reference proteome</keyword>
<keyword evidence="1" id="KW-0472">Membrane</keyword>
<name>A0A6I4VM10_9BACL</name>
<dbReference type="Proteomes" id="UP000430692">
    <property type="component" value="Unassembled WGS sequence"/>
</dbReference>
<reference evidence="2 3" key="1">
    <citation type="submission" date="2019-12" db="EMBL/GenBank/DDBJ databases">
        <title>Whole-genome analyses of novel actinobacteria.</title>
        <authorList>
            <person name="Sahin N."/>
            <person name="Saygin H."/>
        </authorList>
    </citation>
    <scope>NUCLEOTIDE SEQUENCE [LARGE SCALE GENOMIC DNA]</scope>
    <source>
        <strain evidence="2 3">KC615</strain>
    </source>
</reference>
<dbReference type="EMBL" id="WUUL01000002">
    <property type="protein sequence ID" value="MXQ52659.1"/>
    <property type="molecule type" value="Genomic_DNA"/>
</dbReference>
<dbReference type="RefSeq" id="WP_160799747.1">
    <property type="nucleotide sequence ID" value="NZ_WUUL01000002.1"/>
</dbReference>
<organism evidence="2 3">
    <name type="scientific">Shimazuella alba</name>
    <dbReference type="NCBI Taxonomy" id="2690964"/>
    <lineage>
        <taxon>Bacteria</taxon>
        <taxon>Bacillati</taxon>
        <taxon>Bacillota</taxon>
        <taxon>Bacilli</taxon>
        <taxon>Bacillales</taxon>
        <taxon>Thermoactinomycetaceae</taxon>
        <taxon>Shimazuella</taxon>
    </lineage>
</organism>
<comment type="caution">
    <text evidence="2">The sequence shown here is derived from an EMBL/GenBank/DDBJ whole genome shotgun (WGS) entry which is preliminary data.</text>
</comment>
<keyword evidence="1" id="KW-1133">Transmembrane helix</keyword>
<accession>A0A6I4VM10</accession>
<evidence type="ECO:0000256" key="1">
    <source>
        <dbReference type="SAM" id="Phobius"/>
    </source>
</evidence>
<gene>
    <name evidence="2" type="ORF">GSM42_02615</name>
</gene>
<sequence>MIAGLVAMLSFFTCIGVGHVASSSDSKPISVDQSDMFSEEMQADPVPKIFDGIKQEFANTNPLSFDNLVSWMAFFFVFGVGFLVLIAYHEKFSKRQDK</sequence>
<protein>
    <submittedName>
        <fullName evidence="2">Uncharacterized protein</fullName>
    </submittedName>
</protein>
<evidence type="ECO:0000313" key="2">
    <source>
        <dbReference type="EMBL" id="MXQ52659.1"/>
    </source>
</evidence>
<feature type="transmembrane region" description="Helical" evidence="1">
    <location>
        <begin position="68"/>
        <end position="88"/>
    </location>
</feature>
<keyword evidence="1" id="KW-0812">Transmembrane</keyword>
<dbReference type="AlphaFoldDB" id="A0A6I4VM10"/>
<evidence type="ECO:0000313" key="3">
    <source>
        <dbReference type="Proteomes" id="UP000430692"/>
    </source>
</evidence>